<proteinExistence type="predicted"/>
<keyword evidence="1" id="KW-0732">Signal</keyword>
<evidence type="ECO:0000259" key="2">
    <source>
        <dbReference type="Pfam" id="PF13372"/>
    </source>
</evidence>
<dbReference type="InterPro" id="IPR053728">
    <property type="entry name" value="Alginate_Permeability_Chnl"/>
</dbReference>
<keyword evidence="4" id="KW-1185">Reference proteome</keyword>
<organism evidence="3 4">
    <name type="scientific">Parahaliea mediterranea</name>
    <dbReference type="NCBI Taxonomy" id="651086"/>
    <lineage>
        <taxon>Bacteria</taxon>
        <taxon>Pseudomonadati</taxon>
        <taxon>Pseudomonadota</taxon>
        <taxon>Gammaproteobacteria</taxon>
        <taxon>Cellvibrionales</taxon>
        <taxon>Halieaceae</taxon>
        <taxon>Parahaliea</taxon>
    </lineage>
</organism>
<evidence type="ECO:0000256" key="1">
    <source>
        <dbReference type="SAM" id="SignalP"/>
    </source>
</evidence>
<feature type="chain" id="PRO_5036884183" evidence="1">
    <location>
        <begin position="29"/>
        <end position="451"/>
    </location>
</feature>
<sequence>MSNTVLTRSLRHILGLSLAAGVATASQAALSAPDDRRQTPDWLSLTFDQQTRFEALNQDFEDNERYDHALVARTNLRADMDFESFDVTVELMDSRVFMVEDDTPIGSAMVNPMDFLQAYVELGDEAFSVKLGRFTQDVGARRFMARNRYRNTINAFDGVNAHWQLGDDGALRAFYSFPVERRYKGDPRDNRMKMDRSHANQRFGGLVYENSRLPFGSAGEIYLLSLDEDDAGNLQTRNRQLYSLGARAFRKPSPASYDYELEALVQEGESRKSTAVTDTDTLDHSAQFLHAEVGYMFDAPWQPRLQAHYDYASGDKDASDDENNGLDSLYGVPRGDFGPTGLYRIFIRNNISSPAVRLELQPTASLRLNTELRDARLASVNAASSSTGLTSATPGGERHLGTQLETVLRWQAIPGRLRVETGIAYLWAGSALADQGIDDKYYTYLQTNLRF</sequence>
<dbReference type="Gene3D" id="2.40.160.100">
    <property type="match status" value="1"/>
</dbReference>
<feature type="domain" description="Alginate export" evidence="2">
    <location>
        <begin position="42"/>
        <end position="438"/>
    </location>
</feature>
<dbReference type="InterPro" id="IPR025388">
    <property type="entry name" value="Alginate_export_dom"/>
</dbReference>
<dbReference type="Proteomes" id="UP000664303">
    <property type="component" value="Unassembled WGS sequence"/>
</dbReference>
<dbReference type="Pfam" id="PF13372">
    <property type="entry name" value="Alginate_exp"/>
    <property type="match status" value="1"/>
</dbReference>
<dbReference type="SUPFAM" id="SSF56935">
    <property type="entry name" value="Porins"/>
    <property type="match status" value="1"/>
</dbReference>
<dbReference type="RefSeq" id="WP_206562604.1">
    <property type="nucleotide sequence ID" value="NZ_JAFKCZ010000026.1"/>
</dbReference>
<reference evidence="3" key="1">
    <citation type="submission" date="2021-02" db="EMBL/GenBank/DDBJ databases">
        <title>PHA producing bacteria isolated from coastal sediment in Guangdong, Shenzhen.</title>
        <authorList>
            <person name="Zheng W."/>
            <person name="Yu S."/>
            <person name="Huang Y."/>
        </authorList>
    </citation>
    <scope>NUCLEOTIDE SEQUENCE</scope>
    <source>
        <strain evidence="3">TN14-10</strain>
    </source>
</reference>
<accession>A0A939IM85</accession>
<gene>
    <name evidence="3" type="ORF">JYP50_21335</name>
</gene>
<name>A0A939IM85_9GAMM</name>
<protein>
    <submittedName>
        <fullName evidence="3">Alginate export family protein</fullName>
    </submittedName>
</protein>
<comment type="caution">
    <text evidence="3">The sequence shown here is derived from an EMBL/GenBank/DDBJ whole genome shotgun (WGS) entry which is preliminary data.</text>
</comment>
<dbReference type="AlphaFoldDB" id="A0A939IM85"/>
<dbReference type="EMBL" id="JAFKCZ010000026">
    <property type="protein sequence ID" value="MBN7799156.1"/>
    <property type="molecule type" value="Genomic_DNA"/>
</dbReference>
<feature type="signal peptide" evidence="1">
    <location>
        <begin position="1"/>
        <end position="28"/>
    </location>
</feature>
<evidence type="ECO:0000313" key="3">
    <source>
        <dbReference type="EMBL" id="MBN7799156.1"/>
    </source>
</evidence>
<evidence type="ECO:0000313" key="4">
    <source>
        <dbReference type="Proteomes" id="UP000664303"/>
    </source>
</evidence>